<dbReference type="InterPro" id="IPR004342">
    <property type="entry name" value="EXS_C"/>
</dbReference>
<keyword evidence="3 5" id="KW-1133">Transmembrane helix</keyword>
<accession>W6MT89</accession>
<dbReference type="GO" id="GO:0016020">
    <property type="term" value="C:membrane"/>
    <property type="evidence" value="ECO:0007669"/>
    <property type="project" value="UniProtKB-SubCell"/>
</dbReference>
<keyword evidence="2 5" id="KW-0812">Transmembrane</keyword>
<dbReference type="OrthoDB" id="2159384at2759"/>
<dbReference type="Pfam" id="PF03124">
    <property type="entry name" value="EXS"/>
    <property type="match status" value="1"/>
</dbReference>
<dbReference type="STRING" id="1382522.W6MT89"/>
<dbReference type="PROSITE" id="PS51380">
    <property type="entry name" value="EXS"/>
    <property type="match status" value="1"/>
</dbReference>
<reference evidence="7" key="2">
    <citation type="submission" date="2014-02" db="EMBL/GenBank/DDBJ databases">
        <title>Complete DNA sequence of /Kuraishia capsulata/ illustrates novel genomic features among budding yeasts (/Saccharomycotina/).</title>
        <authorList>
            <person name="Morales L."/>
            <person name="Noel B."/>
            <person name="Porcel B."/>
            <person name="Marcet-Houben M."/>
            <person name="Hullo M-F."/>
            <person name="Sacerdot C."/>
            <person name="Tekaia F."/>
            <person name="Leh-Louis V."/>
            <person name="Despons L."/>
            <person name="Khanna V."/>
            <person name="Aury J-M."/>
            <person name="Barbe V."/>
            <person name="Couloux A."/>
            <person name="Labadie K."/>
            <person name="Pelletier E."/>
            <person name="Souciet J-L."/>
            <person name="Boekhout T."/>
            <person name="Gabaldon T."/>
            <person name="Wincker P."/>
            <person name="Dujon B."/>
        </authorList>
    </citation>
    <scope>NUCLEOTIDE SEQUENCE</scope>
    <source>
        <strain evidence="7">CBS 1993</strain>
    </source>
</reference>
<dbReference type="HOGENOM" id="CLU_024081_2_1_1"/>
<sequence length="435" mass="50545">MNFLKREDGNELLDTLIPADGTTTPESQQAEPGSAEAFLGFFDLFLPLPYRILFLVNLGIWLWCLNLKACEDHNIDVVKVLKFPQAVVPDFRVNTLLKRCWKLSMKITVFTVVNYAVFVFMTLNNVTWKIIDWFPLGGLLLLFAMLLWPHDTFDRKRLFLTIKRVVVGNIDTNLRNNDILLADTLTSYNRVLVDFFVYLTHLFGGVKALPEISTNSKNLDRSFATNYHLDILFLIYPSAVRLRQCLIEYQLSRKRNTSHLLNAVKYSTAFLPALATVYMKTIPQDDETRWKYGMKMWCMGSLINASYSFIWDISMDWNFEILYNLLEGNTSKAVLRNVLMYDVKFFYYGAIAVDFGLRYIWLCRLLPTPVEGSGQIHATLAMLFTSEYGYFIIETMEILRRWVWVFIKVETEYIKLLGPTETSHGMELTDLPQMK</sequence>
<feature type="domain" description="EXS" evidence="6">
    <location>
        <begin position="221"/>
        <end position="435"/>
    </location>
</feature>
<evidence type="ECO:0000256" key="2">
    <source>
        <dbReference type="ARBA" id="ARBA00022692"/>
    </source>
</evidence>
<keyword evidence="4 5" id="KW-0472">Membrane</keyword>
<dbReference type="AlphaFoldDB" id="W6MT89"/>
<dbReference type="RefSeq" id="XP_022456985.1">
    <property type="nucleotide sequence ID" value="XM_022605525.1"/>
</dbReference>
<evidence type="ECO:0000313" key="8">
    <source>
        <dbReference type="Proteomes" id="UP000019384"/>
    </source>
</evidence>
<proteinExistence type="predicted"/>
<name>W6MT89_9ASCO</name>
<evidence type="ECO:0000256" key="1">
    <source>
        <dbReference type="ARBA" id="ARBA00004141"/>
    </source>
</evidence>
<dbReference type="Proteomes" id="UP000019384">
    <property type="component" value="Unassembled WGS sequence"/>
</dbReference>
<dbReference type="PANTHER" id="PTHR10783">
    <property type="entry name" value="XENOTROPIC AND POLYTROPIC RETROVIRUS RECEPTOR 1-RELATED"/>
    <property type="match status" value="1"/>
</dbReference>
<dbReference type="GeneID" id="34518373"/>
<evidence type="ECO:0000313" key="7">
    <source>
        <dbReference type="EMBL" id="CDK24970.1"/>
    </source>
</evidence>
<keyword evidence="8" id="KW-1185">Reference proteome</keyword>
<feature type="transmembrane region" description="Helical" evidence="5">
    <location>
        <begin position="345"/>
        <end position="362"/>
    </location>
</feature>
<feature type="transmembrane region" description="Helical" evidence="5">
    <location>
        <begin position="130"/>
        <end position="148"/>
    </location>
</feature>
<evidence type="ECO:0000256" key="3">
    <source>
        <dbReference type="ARBA" id="ARBA00022989"/>
    </source>
</evidence>
<feature type="transmembrane region" description="Helical" evidence="5">
    <location>
        <begin position="48"/>
        <end position="65"/>
    </location>
</feature>
<evidence type="ECO:0000256" key="4">
    <source>
        <dbReference type="ARBA" id="ARBA00023136"/>
    </source>
</evidence>
<reference evidence="7" key="1">
    <citation type="submission" date="2013-12" db="EMBL/GenBank/DDBJ databases">
        <authorList>
            <person name="Genoscope - CEA"/>
        </authorList>
    </citation>
    <scope>NUCLEOTIDE SEQUENCE</scope>
    <source>
        <strain evidence="7">CBS 1993</strain>
    </source>
</reference>
<feature type="transmembrane region" description="Helical" evidence="5">
    <location>
        <begin position="107"/>
        <end position="124"/>
    </location>
</feature>
<evidence type="ECO:0000256" key="5">
    <source>
        <dbReference type="SAM" id="Phobius"/>
    </source>
</evidence>
<comment type="subcellular location">
    <subcellularLocation>
        <location evidence="1">Membrane</location>
        <topology evidence="1">Multi-pass membrane protein</topology>
    </subcellularLocation>
</comment>
<evidence type="ECO:0000259" key="6">
    <source>
        <dbReference type="PROSITE" id="PS51380"/>
    </source>
</evidence>
<dbReference type="EMBL" id="HG793125">
    <property type="protein sequence ID" value="CDK24970.1"/>
    <property type="molecule type" value="Genomic_DNA"/>
</dbReference>
<protein>
    <recommendedName>
        <fullName evidence="6">EXS domain-containing protein</fullName>
    </recommendedName>
</protein>
<gene>
    <name evidence="7" type="ORF">KUCA_T00000937001</name>
</gene>
<dbReference type="PANTHER" id="PTHR10783:SF46">
    <property type="entry name" value="PROTEIN ERD1 HOMOLOG 2"/>
    <property type="match status" value="1"/>
</dbReference>
<dbReference type="GO" id="GO:0005737">
    <property type="term" value="C:cytoplasm"/>
    <property type="evidence" value="ECO:0007669"/>
    <property type="project" value="TreeGrafter"/>
</dbReference>
<organism evidence="7 8">
    <name type="scientific">Kuraishia capsulata CBS 1993</name>
    <dbReference type="NCBI Taxonomy" id="1382522"/>
    <lineage>
        <taxon>Eukaryota</taxon>
        <taxon>Fungi</taxon>
        <taxon>Dikarya</taxon>
        <taxon>Ascomycota</taxon>
        <taxon>Saccharomycotina</taxon>
        <taxon>Pichiomycetes</taxon>
        <taxon>Pichiales</taxon>
        <taxon>Pichiaceae</taxon>
        <taxon>Kuraishia</taxon>
    </lineage>
</organism>